<dbReference type="GO" id="GO:0005975">
    <property type="term" value="P:carbohydrate metabolic process"/>
    <property type="evidence" value="ECO:0007669"/>
    <property type="project" value="InterPro"/>
</dbReference>
<dbReference type="CDD" id="cd12148">
    <property type="entry name" value="fungal_TF_MHR"/>
    <property type="match status" value="1"/>
</dbReference>
<evidence type="ECO:0000256" key="5">
    <source>
        <dbReference type="ARBA" id="ARBA00023163"/>
    </source>
</evidence>
<dbReference type="GO" id="GO:0009341">
    <property type="term" value="C:beta-galactosidase complex"/>
    <property type="evidence" value="ECO:0007669"/>
    <property type="project" value="InterPro"/>
</dbReference>
<comment type="caution">
    <text evidence="9">The sequence shown here is derived from an EMBL/GenBank/DDBJ whole genome shotgun (WGS) entry which is preliminary data.</text>
</comment>
<dbReference type="GO" id="GO:0005634">
    <property type="term" value="C:nucleus"/>
    <property type="evidence" value="ECO:0007669"/>
    <property type="project" value="UniProtKB-SubCell"/>
</dbReference>
<dbReference type="OrthoDB" id="1657402at2759"/>
<dbReference type="InterPro" id="IPR017853">
    <property type="entry name" value="GH"/>
</dbReference>
<name>A0A8H4W9J4_9HELO</name>
<evidence type="ECO:0000256" key="1">
    <source>
        <dbReference type="ARBA" id="ARBA00004123"/>
    </source>
</evidence>
<dbReference type="Gene3D" id="2.60.220.20">
    <property type="entry name" value="putative beta-Galactosidase from caulobacter crescentus"/>
    <property type="match status" value="1"/>
</dbReference>
<feature type="domain" description="Xylanolytic transcriptional activator regulatory" evidence="8">
    <location>
        <begin position="536"/>
        <end position="607"/>
    </location>
</feature>
<keyword evidence="10" id="KW-1185">Reference proteome</keyword>
<evidence type="ECO:0000259" key="8">
    <source>
        <dbReference type="SMART" id="SM00906"/>
    </source>
</evidence>
<reference evidence="9 10" key="1">
    <citation type="submission" date="2020-03" db="EMBL/GenBank/DDBJ databases">
        <title>Draft Genome Sequence of Cudoniella acicularis.</title>
        <authorList>
            <person name="Buettner E."/>
            <person name="Kellner H."/>
        </authorList>
    </citation>
    <scope>NUCLEOTIDE SEQUENCE [LARGE SCALE GENOMIC DNA]</scope>
    <source>
        <strain evidence="9 10">DSM 108380</strain>
    </source>
</reference>
<dbReference type="GO" id="GO:0000981">
    <property type="term" value="F:DNA-binding transcription factor activity, RNA polymerase II-specific"/>
    <property type="evidence" value="ECO:0007669"/>
    <property type="project" value="InterPro"/>
</dbReference>
<keyword evidence="6" id="KW-0539">Nucleus</keyword>
<dbReference type="GO" id="GO:0008270">
    <property type="term" value="F:zinc ion binding"/>
    <property type="evidence" value="ECO:0007669"/>
    <property type="project" value="InterPro"/>
</dbReference>
<dbReference type="EMBL" id="JAAMPI010000055">
    <property type="protein sequence ID" value="KAF4636660.1"/>
    <property type="molecule type" value="Genomic_DNA"/>
</dbReference>
<keyword evidence="5" id="KW-0804">Transcription</keyword>
<evidence type="ECO:0000256" key="3">
    <source>
        <dbReference type="ARBA" id="ARBA00022801"/>
    </source>
</evidence>
<dbReference type="FunFam" id="3.20.20.80:FF:000135">
    <property type="entry name" value="Beta-galactosidase, putative, bgl35A"/>
    <property type="match status" value="1"/>
</dbReference>
<dbReference type="GO" id="GO:0006351">
    <property type="term" value="P:DNA-templated transcription"/>
    <property type="evidence" value="ECO:0007669"/>
    <property type="project" value="InterPro"/>
</dbReference>
<keyword evidence="2" id="KW-0479">Metal-binding</keyword>
<dbReference type="GO" id="GO:0003677">
    <property type="term" value="F:DNA binding"/>
    <property type="evidence" value="ECO:0007669"/>
    <property type="project" value="InterPro"/>
</dbReference>
<dbReference type="Pfam" id="PF04082">
    <property type="entry name" value="Fungal_trans"/>
    <property type="match status" value="1"/>
</dbReference>
<proteinExistence type="predicted"/>
<dbReference type="PANTHER" id="PTHR47338">
    <property type="entry name" value="ZN(II)2CYS6 TRANSCRIPTION FACTOR (EUROFUNG)-RELATED"/>
    <property type="match status" value="1"/>
</dbReference>
<dbReference type="Gene3D" id="3.20.20.80">
    <property type="entry name" value="Glycosidases"/>
    <property type="match status" value="1"/>
</dbReference>
<dbReference type="InterPro" id="IPR013529">
    <property type="entry name" value="Glyco_hydro_42_N"/>
</dbReference>
<accession>A0A8H4W9J4</accession>
<evidence type="ECO:0000313" key="9">
    <source>
        <dbReference type="EMBL" id="KAF4636660.1"/>
    </source>
</evidence>
<dbReference type="InterPro" id="IPR050815">
    <property type="entry name" value="TF_fung"/>
</dbReference>
<dbReference type="Proteomes" id="UP000566819">
    <property type="component" value="Unassembled WGS sequence"/>
</dbReference>
<dbReference type="SUPFAM" id="SSF51445">
    <property type="entry name" value="(Trans)glycosidases"/>
    <property type="match status" value="1"/>
</dbReference>
<sequence length="888" mass="100146">MQLQLPFLQDSAATGKQFFVNGEPFLIRGAQLQNSSLTSAEFMLEIWPKLVQANINTVLGCVPWEMIEPEEGKFTFDELDGVIEGARKHGLRLILLWFGSFKNGLSTYTPAWVKKDTKRFPRAMLRKAGGQLVVGDVLSIFHEEAPLADAKAFKAFLQHLKGVDGNHFTVIMAQVENEVGILGDSRDGSPAATERFSSPVPQKLINFLTDNWDSLHDTLQTNLGAFRRNLPDNRSNSSWESVFGQSERTDEIFMAYHYALYLEQVAAAGKEVYPLPLYTNVWQDYAGEDTENDFPVVVGGGGDPGDYPSGGGVANVLDIWRYFAPTLGFIAPDIYLNNYDSVCAKYRHNNQPLFIPEQRRDEYGVRRIWLASRKSFQEALRSPRKSFLPGSSAGFYFDELLASGKDASPAVTATFGTWNLRIERSFVFGKPGPGFGMVIHLEEARFLLIGEGFQVKFSSTLSTAVFTGILKFVEKEVVNETTGEMRSWRTLGGDETRSGAAAVMPGENPDYGDFPISVTIPARTRIAESSATPSSEALFFRIAIGMAQIMRLPSLDPADKEVTRELKRRVWWSLFMADCWYSSGLGLPRQINDTERSSDLPMEESTFHALPVDHPTLDRPWKPGLWAHMITLVELFGPIQDFNRRIVQEDLEDAEINRCTYDLSQKLDAWENNLPADTKLNPENLEAHKRRGTGGPFVALHLGLYHYSTLLYFQYLETEGIFTNTTKTFAERCKHHASSYSALLKFSREHKGFQVVYPTIGHMAIVSSSVLLHTLLFGDENQIPSARNSLNANFEALIELAQYWSAIKSMIERLVVFQKTCLFAKQHPHKLNRWMIRFLIEHALPIDEKVSDLAYTSTPHELQIMHVETQKLTDQGRFTNFPLLTHPD</sequence>
<keyword evidence="4" id="KW-0805">Transcription regulation</keyword>
<comment type="subcellular location">
    <subcellularLocation>
        <location evidence="1">Nucleus</location>
    </subcellularLocation>
</comment>
<evidence type="ECO:0000256" key="4">
    <source>
        <dbReference type="ARBA" id="ARBA00023015"/>
    </source>
</evidence>
<dbReference type="SMART" id="SM00906">
    <property type="entry name" value="Fungal_trans"/>
    <property type="match status" value="1"/>
</dbReference>
<evidence type="ECO:0000256" key="6">
    <source>
        <dbReference type="ARBA" id="ARBA00023242"/>
    </source>
</evidence>
<dbReference type="AlphaFoldDB" id="A0A8H4W9J4"/>
<protein>
    <recommendedName>
        <fullName evidence="8">Xylanolytic transcriptional activator regulatory domain-containing protein</fullName>
    </recommendedName>
</protein>
<evidence type="ECO:0000256" key="7">
    <source>
        <dbReference type="ARBA" id="ARBA00023295"/>
    </source>
</evidence>
<dbReference type="PANTHER" id="PTHR47338:SF16">
    <property type="entry name" value="TRANSCRIPTION FACTOR, PUTATIVE (AFU_ORTHOLOGUE AFUA_2G09360)-RELATED"/>
    <property type="match status" value="1"/>
</dbReference>
<dbReference type="InterPro" id="IPR040719">
    <property type="entry name" value="DUF5597"/>
</dbReference>
<evidence type="ECO:0000313" key="10">
    <source>
        <dbReference type="Proteomes" id="UP000566819"/>
    </source>
</evidence>
<dbReference type="InterPro" id="IPR007219">
    <property type="entry name" value="XnlR_reg_dom"/>
</dbReference>
<gene>
    <name evidence="9" type="ORF">G7Y89_g1426</name>
</gene>
<dbReference type="GO" id="GO:0004565">
    <property type="term" value="F:beta-galactosidase activity"/>
    <property type="evidence" value="ECO:0007669"/>
    <property type="project" value="InterPro"/>
</dbReference>
<evidence type="ECO:0000256" key="2">
    <source>
        <dbReference type="ARBA" id="ARBA00022723"/>
    </source>
</evidence>
<keyword evidence="3" id="KW-0378">Hydrolase</keyword>
<dbReference type="Pfam" id="PF02449">
    <property type="entry name" value="Glyco_hydro_42"/>
    <property type="match status" value="1"/>
</dbReference>
<organism evidence="9 10">
    <name type="scientific">Cudoniella acicularis</name>
    <dbReference type="NCBI Taxonomy" id="354080"/>
    <lineage>
        <taxon>Eukaryota</taxon>
        <taxon>Fungi</taxon>
        <taxon>Dikarya</taxon>
        <taxon>Ascomycota</taxon>
        <taxon>Pezizomycotina</taxon>
        <taxon>Leotiomycetes</taxon>
        <taxon>Helotiales</taxon>
        <taxon>Tricladiaceae</taxon>
        <taxon>Cudoniella</taxon>
    </lineage>
</organism>
<dbReference type="Pfam" id="PF18120">
    <property type="entry name" value="DUF5597"/>
    <property type="match status" value="1"/>
</dbReference>
<keyword evidence="7" id="KW-0326">Glycosidase</keyword>